<accession>A0A4Q5M3Z8</accession>
<sequence>MKTLTAFAPHYTLLSGNKLYRTALKAIFLLNTLSVLLTYLFDFASCHLCYLKLVIIFCTNALFWMGAFPFMIERVALFQTNWRKMVIFGATVVCLNQALVVLAWVGIIGTFYDCLKLDFIPPLVLQNNILMSVLSFSLIVGCVYFTNLNKKTTPEPDKNLATAQINYLKNVSVKNGTLTTLIPVEKIYAIEADDNTIEFKTQMGKFISYQSLKSIETQLDPELFGRIYRSTIVNKTYIKKIRSLSSGDAVVSLDNGEELKMSRHYKAQFNNGTNLQ</sequence>
<comment type="caution">
    <text evidence="3">The sequence shown here is derived from an EMBL/GenBank/DDBJ whole genome shotgun (WGS) entry which is preliminary data.</text>
</comment>
<dbReference type="EMBL" id="SEWF01000004">
    <property type="protein sequence ID" value="RYU97068.1"/>
    <property type="molecule type" value="Genomic_DNA"/>
</dbReference>
<dbReference type="SMART" id="SM00850">
    <property type="entry name" value="LytTR"/>
    <property type="match status" value="1"/>
</dbReference>
<name>A0A4Q5M3Z8_9BACT</name>
<evidence type="ECO:0000256" key="1">
    <source>
        <dbReference type="SAM" id="Phobius"/>
    </source>
</evidence>
<dbReference type="PANTHER" id="PTHR37299">
    <property type="entry name" value="TRANSCRIPTIONAL REGULATOR-RELATED"/>
    <property type="match status" value="1"/>
</dbReference>
<evidence type="ECO:0000313" key="4">
    <source>
        <dbReference type="Proteomes" id="UP000293162"/>
    </source>
</evidence>
<keyword evidence="4" id="KW-1185">Reference proteome</keyword>
<feature type="domain" description="HTH LytTR-type" evidence="2">
    <location>
        <begin position="171"/>
        <end position="275"/>
    </location>
</feature>
<evidence type="ECO:0000259" key="2">
    <source>
        <dbReference type="PROSITE" id="PS50930"/>
    </source>
</evidence>
<protein>
    <submittedName>
        <fullName evidence="3">LytTR family transcriptional regulator</fullName>
    </submittedName>
</protein>
<dbReference type="GO" id="GO:0000156">
    <property type="term" value="F:phosphorelay response regulator activity"/>
    <property type="evidence" value="ECO:0007669"/>
    <property type="project" value="InterPro"/>
</dbReference>
<dbReference type="Gene3D" id="2.40.50.1020">
    <property type="entry name" value="LytTr DNA-binding domain"/>
    <property type="match status" value="1"/>
</dbReference>
<dbReference type="PROSITE" id="PS50930">
    <property type="entry name" value="HTH_LYTTR"/>
    <property type="match status" value="1"/>
</dbReference>
<gene>
    <name evidence="3" type="ORF">EWM59_03935</name>
</gene>
<dbReference type="PANTHER" id="PTHR37299:SF1">
    <property type="entry name" value="STAGE 0 SPORULATION PROTEIN A HOMOLOG"/>
    <property type="match status" value="1"/>
</dbReference>
<reference evidence="3 4" key="1">
    <citation type="submission" date="2019-02" db="EMBL/GenBank/DDBJ databases">
        <title>Bacterial novel species Emticicia sp. 17J42-9 isolated from soil.</title>
        <authorList>
            <person name="Jung H.-Y."/>
        </authorList>
    </citation>
    <scope>NUCLEOTIDE SEQUENCE [LARGE SCALE GENOMIC DNA]</scope>
    <source>
        <strain evidence="3 4">17J42-9</strain>
    </source>
</reference>
<dbReference type="Pfam" id="PF04397">
    <property type="entry name" value="LytTR"/>
    <property type="match status" value="1"/>
</dbReference>
<dbReference type="OrthoDB" id="980061at2"/>
<keyword evidence="1" id="KW-1133">Transmembrane helix</keyword>
<feature type="transmembrane region" description="Helical" evidence="1">
    <location>
        <begin position="129"/>
        <end position="148"/>
    </location>
</feature>
<dbReference type="InterPro" id="IPR046947">
    <property type="entry name" value="LytR-like"/>
</dbReference>
<keyword evidence="1" id="KW-0812">Transmembrane</keyword>
<dbReference type="AlphaFoldDB" id="A0A4Q5M3Z8"/>
<dbReference type="Proteomes" id="UP000293162">
    <property type="component" value="Unassembled WGS sequence"/>
</dbReference>
<feature type="transmembrane region" description="Helical" evidence="1">
    <location>
        <begin position="23"/>
        <end position="41"/>
    </location>
</feature>
<feature type="transmembrane region" description="Helical" evidence="1">
    <location>
        <begin position="53"/>
        <end position="73"/>
    </location>
</feature>
<evidence type="ECO:0000313" key="3">
    <source>
        <dbReference type="EMBL" id="RYU97068.1"/>
    </source>
</evidence>
<keyword evidence="1" id="KW-0472">Membrane</keyword>
<dbReference type="GO" id="GO:0003677">
    <property type="term" value="F:DNA binding"/>
    <property type="evidence" value="ECO:0007669"/>
    <property type="project" value="InterPro"/>
</dbReference>
<dbReference type="InterPro" id="IPR007492">
    <property type="entry name" value="LytTR_DNA-bd_dom"/>
</dbReference>
<feature type="transmembrane region" description="Helical" evidence="1">
    <location>
        <begin position="85"/>
        <end position="109"/>
    </location>
</feature>
<dbReference type="RefSeq" id="WP_130019645.1">
    <property type="nucleotide sequence ID" value="NZ_SEWF01000004.1"/>
</dbReference>
<organism evidence="3 4">
    <name type="scientific">Emticicia agri</name>
    <dbReference type="NCBI Taxonomy" id="2492393"/>
    <lineage>
        <taxon>Bacteria</taxon>
        <taxon>Pseudomonadati</taxon>
        <taxon>Bacteroidota</taxon>
        <taxon>Cytophagia</taxon>
        <taxon>Cytophagales</taxon>
        <taxon>Leadbetterellaceae</taxon>
        <taxon>Emticicia</taxon>
    </lineage>
</organism>
<proteinExistence type="predicted"/>